<dbReference type="VEuPathDB" id="FungiDB:MCYG_06479"/>
<dbReference type="GeneID" id="9222287"/>
<dbReference type="eggNOG" id="ENOG502T2XP">
    <property type="taxonomic scope" value="Eukaryota"/>
</dbReference>
<sequence>MEIKVINAVKISLAPTNIPFCLVNEAALNYYNVPRVILAFIEGRSFNVIVLPDTLYHLDPLPNNIVQIQTYPPDQIRFSRQLDYSKDLNALSSIPIPRLATLLQGASQRYLESKVNAMAVCVEELVDGMNLDEAWCLDHLDTRKHRVMEFILDRIASQVFRISEFQPDNITIFVETEEEAQTLRMIPGYNELSWSREQQTQPKEMQMQNSDLPLTPGWLQSALLFLNAVMVNLKSAIFHQPSFHPVDFQYISDLHLEDGQLYETFVVPRTAPYLILAGDIGCLRNYKEYVTFLAAQCAQFGHVFITSSTRSPPTKMDSRQQKHLKLSHLCSANSLF</sequence>
<dbReference type="PANTHER" id="PTHR37844:SF2">
    <property type="entry name" value="SER_THR PROTEIN PHOSPHATASE SUPERFAMILY (AFU_ORTHOLOGUE AFUA_1G14840)"/>
    <property type="match status" value="1"/>
</dbReference>
<dbReference type="EMBL" id="DS995706">
    <property type="protein sequence ID" value="EEQ33660.1"/>
    <property type="molecule type" value="Genomic_DNA"/>
</dbReference>
<keyword evidence="2" id="KW-1185">Reference proteome</keyword>
<protein>
    <submittedName>
        <fullName evidence="1">Ser/Thr protein phosphatase</fullName>
    </submittedName>
</protein>
<name>C5FUS6_ARTOC</name>
<dbReference type="Proteomes" id="UP000002035">
    <property type="component" value="Unassembled WGS sequence"/>
</dbReference>
<accession>C5FUS6</accession>
<dbReference type="PANTHER" id="PTHR37844">
    <property type="entry name" value="SER/THR PROTEIN PHOSPHATASE SUPERFAMILY (AFU_ORTHOLOGUE AFUA_1G14840)"/>
    <property type="match status" value="1"/>
</dbReference>
<evidence type="ECO:0000313" key="1">
    <source>
        <dbReference type="EMBL" id="EEQ33660.1"/>
    </source>
</evidence>
<reference evidence="2" key="1">
    <citation type="journal article" date="2012" name="MBio">
        <title>Comparative genome analysis of Trichophyton rubrum and related dermatophytes reveals candidate genes involved in infection.</title>
        <authorList>
            <person name="Martinez D.A."/>
            <person name="Oliver B.G."/>
            <person name="Graeser Y."/>
            <person name="Goldberg J.M."/>
            <person name="Li W."/>
            <person name="Martinez-Rossi N.M."/>
            <person name="Monod M."/>
            <person name="Shelest E."/>
            <person name="Barton R.C."/>
            <person name="Birch E."/>
            <person name="Brakhage A.A."/>
            <person name="Chen Z."/>
            <person name="Gurr S.J."/>
            <person name="Heiman D."/>
            <person name="Heitman J."/>
            <person name="Kosti I."/>
            <person name="Rossi A."/>
            <person name="Saif S."/>
            <person name="Samalova M."/>
            <person name="Saunders C.W."/>
            <person name="Shea T."/>
            <person name="Summerbell R.C."/>
            <person name="Xu J."/>
            <person name="Young S."/>
            <person name="Zeng Q."/>
            <person name="Birren B.W."/>
            <person name="Cuomo C.A."/>
            <person name="White T.C."/>
        </authorList>
    </citation>
    <scope>NUCLEOTIDE SEQUENCE [LARGE SCALE GENOMIC DNA]</scope>
    <source>
        <strain evidence="2">ATCC MYA-4605 / CBS 113480</strain>
    </source>
</reference>
<gene>
    <name evidence="1" type="ORF">MCYG_06479</name>
</gene>
<proteinExistence type="predicted"/>
<evidence type="ECO:0000313" key="2">
    <source>
        <dbReference type="Proteomes" id="UP000002035"/>
    </source>
</evidence>
<dbReference type="RefSeq" id="XP_002844515.1">
    <property type="nucleotide sequence ID" value="XM_002844469.1"/>
</dbReference>
<organism evidence="1 2">
    <name type="scientific">Arthroderma otae (strain ATCC MYA-4605 / CBS 113480)</name>
    <name type="common">Microsporum canis</name>
    <dbReference type="NCBI Taxonomy" id="554155"/>
    <lineage>
        <taxon>Eukaryota</taxon>
        <taxon>Fungi</taxon>
        <taxon>Dikarya</taxon>
        <taxon>Ascomycota</taxon>
        <taxon>Pezizomycotina</taxon>
        <taxon>Eurotiomycetes</taxon>
        <taxon>Eurotiomycetidae</taxon>
        <taxon>Onygenales</taxon>
        <taxon>Arthrodermataceae</taxon>
        <taxon>Microsporum</taxon>
    </lineage>
</organism>
<dbReference type="HOGENOM" id="CLU_826324_0_0_1"/>
<dbReference type="AlphaFoldDB" id="C5FUS6"/>
<dbReference type="OrthoDB" id="3259529at2759"/>